<comment type="caution">
    <text evidence="5">The sequence shown here is derived from an EMBL/GenBank/DDBJ whole genome shotgun (WGS) entry which is preliminary data.</text>
</comment>
<dbReference type="CDD" id="cd08474">
    <property type="entry name" value="PBP2_CrgA_like_5"/>
    <property type="match status" value="1"/>
</dbReference>
<dbReference type="Gene3D" id="1.10.10.10">
    <property type="entry name" value="Winged helix-like DNA-binding domain superfamily/Winged helix DNA-binding domain"/>
    <property type="match status" value="1"/>
</dbReference>
<dbReference type="Proteomes" id="UP000550787">
    <property type="component" value="Unassembled WGS sequence"/>
</dbReference>
<dbReference type="GO" id="GO:0006351">
    <property type="term" value="P:DNA-templated transcription"/>
    <property type="evidence" value="ECO:0007669"/>
    <property type="project" value="TreeGrafter"/>
</dbReference>
<dbReference type="FunFam" id="1.10.10.10:FF:000001">
    <property type="entry name" value="LysR family transcriptional regulator"/>
    <property type="match status" value="1"/>
</dbReference>
<evidence type="ECO:0000256" key="2">
    <source>
        <dbReference type="ARBA" id="ARBA00023015"/>
    </source>
</evidence>
<evidence type="ECO:0000256" key="3">
    <source>
        <dbReference type="ARBA" id="ARBA00023125"/>
    </source>
</evidence>
<sequence>MIRPSITALETFVAVARHRSFRKAAAERGISASALSHIIRDLETSLGIRLFNRTNRTVRITAAGEQFLHRVAPALGELTEAYEQINTLRDKPRGTLRLNVPRSAAELVIRPLLGRFMSEYPDITLEVVTNDGLVDIVAAGFDAGIRITERLEQDMIAVPVGPQRRFAVVGAPSYFADRSVPRHPGELHNHACIGRSYPSGVLRTWTFAKDAETYELTIRGPLIVDEHILMLQGALDGVGIAYVYESLVEEYLREGSLIRVLEDWCPIMPGFFLCYHGRRHIPATLRAFIEVARTAHHQNQDGLEGDFGTSPSRD</sequence>
<dbReference type="EMBL" id="JABEQG010000095">
    <property type="protein sequence ID" value="MBB2158464.1"/>
    <property type="molecule type" value="Genomic_DNA"/>
</dbReference>
<dbReference type="SUPFAM" id="SSF46785">
    <property type="entry name" value="Winged helix' DNA-binding domain"/>
    <property type="match status" value="1"/>
</dbReference>
<dbReference type="InterPro" id="IPR058163">
    <property type="entry name" value="LysR-type_TF_proteobact-type"/>
</dbReference>
<dbReference type="GO" id="GO:0003700">
    <property type="term" value="F:DNA-binding transcription factor activity"/>
    <property type="evidence" value="ECO:0007669"/>
    <property type="project" value="InterPro"/>
</dbReference>
<dbReference type="AlphaFoldDB" id="A0A7W4I925"/>
<dbReference type="InterPro" id="IPR036388">
    <property type="entry name" value="WH-like_DNA-bd_sf"/>
</dbReference>
<reference evidence="5 6" key="1">
    <citation type="submission" date="2020-04" db="EMBL/GenBank/DDBJ databases">
        <title>Description of novel Gluconacetobacter.</title>
        <authorList>
            <person name="Sombolestani A."/>
        </authorList>
    </citation>
    <scope>NUCLEOTIDE SEQUENCE [LARGE SCALE GENOMIC DNA]</scope>
    <source>
        <strain evidence="5 6">LMG 7603</strain>
    </source>
</reference>
<keyword evidence="2" id="KW-0805">Transcription regulation</keyword>
<proteinExistence type="inferred from homology"/>
<dbReference type="InterPro" id="IPR000847">
    <property type="entry name" value="LysR_HTH_N"/>
</dbReference>
<dbReference type="InterPro" id="IPR005119">
    <property type="entry name" value="LysR_subst-bd"/>
</dbReference>
<dbReference type="Gene3D" id="3.40.190.290">
    <property type="match status" value="1"/>
</dbReference>
<evidence type="ECO:0000256" key="4">
    <source>
        <dbReference type="ARBA" id="ARBA00023163"/>
    </source>
</evidence>
<dbReference type="PANTHER" id="PTHR30537">
    <property type="entry name" value="HTH-TYPE TRANSCRIPTIONAL REGULATOR"/>
    <property type="match status" value="1"/>
</dbReference>
<evidence type="ECO:0000256" key="1">
    <source>
        <dbReference type="ARBA" id="ARBA00009437"/>
    </source>
</evidence>
<evidence type="ECO:0000313" key="5">
    <source>
        <dbReference type="EMBL" id="MBB2158464.1"/>
    </source>
</evidence>
<dbReference type="SUPFAM" id="SSF53850">
    <property type="entry name" value="Periplasmic binding protein-like II"/>
    <property type="match status" value="1"/>
</dbReference>
<accession>A0A7W4I925</accession>
<name>A0A7W4I925_GLUDI</name>
<dbReference type="RefSeq" id="WP_012553915.1">
    <property type="nucleotide sequence ID" value="NZ_JABEQG010000095.1"/>
</dbReference>
<dbReference type="GO" id="GO:0043565">
    <property type="term" value="F:sequence-specific DNA binding"/>
    <property type="evidence" value="ECO:0007669"/>
    <property type="project" value="TreeGrafter"/>
</dbReference>
<protein>
    <submittedName>
        <fullName evidence="5">LysR family transcriptional regulator</fullName>
    </submittedName>
</protein>
<dbReference type="Pfam" id="PF03466">
    <property type="entry name" value="LysR_substrate"/>
    <property type="match status" value="1"/>
</dbReference>
<comment type="similarity">
    <text evidence="1">Belongs to the LysR transcriptional regulatory family.</text>
</comment>
<organism evidence="5 6">
    <name type="scientific">Gluconacetobacter diazotrophicus</name>
    <name type="common">Acetobacter diazotrophicus</name>
    <dbReference type="NCBI Taxonomy" id="33996"/>
    <lineage>
        <taxon>Bacteria</taxon>
        <taxon>Pseudomonadati</taxon>
        <taxon>Pseudomonadota</taxon>
        <taxon>Alphaproteobacteria</taxon>
        <taxon>Acetobacterales</taxon>
        <taxon>Acetobacteraceae</taxon>
        <taxon>Gluconacetobacter</taxon>
    </lineage>
</organism>
<dbReference type="PANTHER" id="PTHR30537:SF1">
    <property type="entry name" value="HTH-TYPE TRANSCRIPTIONAL REGULATOR PGRR"/>
    <property type="match status" value="1"/>
</dbReference>
<keyword evidence="3" id="KW-0238">DNA-binding</keyword>
<dbReference type="InterPro" id="IPR036390">
    <property type="entry name" value="WH_DNA-bd_sf"/>
</dbReference>
<gene>
    <name evidence="5" type="ORF">HLH33_19615</name>
</gene>
<dbReference type="Pfam" id="PF00126">
    <property type="entry name" value="HTH_1"/>
    <property type="match status" value="1"/>
</dbReference>
<evidence type="ECO:0000313" key="6">
    <source>
        <dbReference type="Proteomes" id="UP000550787"/>
    </source>
</evidence>
<dbReference type="PROSITE" id="PS50931">
    <property type="entry name" value="HTH_LYSR"/>
    <property type="match status" value="1"/>
</dbReference>
<keyword evidence="4" id="KW-0804">Transcription</keyword>